<evidence type="ECO:0000256" key="2">
    <source>
        <dbReference type="ARBA" id="ARBA00009677"/>
    </source>
</evidence>
<dbReference type="InterPro" id="IPR011491">
    <property type="entry name" value="FlgE_D2"/>
</dbReference>
<dbReference type="Proteomes" id="UP000494245">
    <property type="component" value="Unassembled WGS sequence"/>
</dbReference>
<dbReference type="Pfam" id="PF22692">
    <property type="entry name" value="LlgE_F_G_D1"/>
    <property type="match status" value="1"/>
</dbReference>
<dbReference type="InterPro" id="IPR001444">
    <property type="entry name" value="Flag_bb_rod_N"/>
</dbReference>
<protein>
    <recommendedName>
        <fullName evidence="3 5">Flagellar hook protein FlgE</fullName>
    </recommendedName>
</protein>
<feature type="domain" description="Flagellar basal-body/hook protein C-terminal" evidence="7">
    <location>
        <begin position="476"/>
        <end position="520"/>
    </location>
</feature>
<comment type="subcellular location">
    <subcellularLocation>
        <location evidence="1 5">Bacterial flagellum basal body</location>
    </subcellularLocation>
</comment>
<comment type="function">
    <text evidence="5">A flexible structure which links the flagellar filament to the drive apparatus in the basal body.</text>
</comment>
<keyword evidence="10" id="KW-0966">Cell projection</keyword>
<dbReference type="Pfam" id="PF06429">
    <property type="entry name" value="Flg_bbr_C"/>
    <property type="match status" value="1"/>
</dbReference>
<dbReference type="GO" id="GO:0071978">
    <property type="term" value="P:bacterial-type flagellum-dependent swarming motility"/>
    <property type="evidence" value="ECO:0007669"/>
    <property type="project" value="TreeGrafter"/>
</dbReference>
<dbReference type="Pfam" id="PF00460">
    <property type="entry name" value="Flg_bb_rod"/>
    <property type="match status" value="1"/>
</dbReference>
<name>A0A6V8LWC4_9BACT</name>
<evidence type="ECO:0000259" key="7">
    <source>
        <dbReference type="Pfam" id="PF06429"/>
    </source>
</evidence>
<dbReference type="SUPFAM" id="SSF117143">
    <property type="entry name" value="Flagellar hook protein flgE"/>
    <property type="match status" value="1"/>
</dbReference>
<accession>A0A6V8LWC4</accession>
<dbReference type="InterPro" id="IPR020013">
    <property type="entry name" value="Flagellar_FlgE/F/G"/>
</dbReference>
<dbReference type="Pfam" id="PF07559">
    <property type="entry name" value="FlgE_D2"/>
    <property type="match status" value="1"/>
</dbReference>
<dbReference type="InterPro" id="IPR010930">
    <property type="entry name" value="Flg_bb/hook_C_dom"/>
</dbReference>
<evidence type="ECO:0000259" key="8">
    <source>
        <dbReference type="Pfam" id="PF07559"/>
    </source>
</evidence>
<feature type="domain" description="Flagellar basal body rod protein N-terminal" evidence="6">
    <location>
        <begin position="7"/>
        <end position="37"/>
    </location>
</feature>
<evidence type="ECO:0000256" key="1">
    <source>
        <dbReference type="ARBA" id="ARBA00004117"/>
    </source>
</evidence>
<dbReference type="PROSITE" id="PS00588">
    <property type="entry name" value="FLAGELLA_BB_ROD"/>
    <property type="match status" value="1"/>
</dbReference>
<dbReference type="AlphaFoldDB" id="A0A6V8LWC4"/>
<dbReference type="PANTHER" id="PTHR30435">
    <property type="entry name" value="FLAGELLAR PROTEIN"/>
    <property type="match status" value="1"/>
</dbReference>
<dbReference type="InterPro" id="IPR019776">
    <property type="entry name" value="Flagellar_basal_body_rod_CS"/>
</dbReference>
<evidence type="ECO:0000313" key="10">
    <source>
        <dbReference type="EMBL" id="GFK94369.1"/>
    </source>
</evidence>
<keyword evidence="10" id="KW-0969">Cilium</keyword>
<reference evidence="10 11" key="1">
    <citation type="submission" date="2020-04" db="EMBL/GenBank/DDBJ databases">
        <authorList>
            <consortium name="Desulfovibrio sp. FSS-1 genome sequencing consortium"/>
            <person name="Shimoshige H."/>
            <person name="Kobayashi H."/>
            <person name="Maekawa T."/>
        </authorList>
    </citation>
    <scope>NUCLEOTIDE SEQUENCE [LARGE SCALE GENOMIC DNA]</scope>
    <source>
        <strain evidence="10 11">SIID29052-01</strain>
    </source>
</reference>
<evidence type="ECO:0000256" key="4">
    <source>
        <dbReference type="ARBA" id="ARBA00023143"/>
    </source>
</evidence>
<evidence type="ECO:0000259" key="6">
    <source>
        <dbReference type="Pfam" id="PF00460"/>
    </source>
</evidence>
<dbReference type="RefSeq" id="WP_173084373.1">
    <property type="nucleotide sequence ID" value="NZ_BLTE01000009.1"/>
</dbReference>
<keyword evidence="4 5" id="KW-0975">Bacterial flagellum</keyword>
<feature type="domain" description="Flagellar hook protein FlgE D2" evidence="8">
    <location>
        <begin position="199"/>
        <end position="402"/>
    </location>
</feature>
<feature type="domain" description="Flagellar hook protein FlgE/F/G-like D1" evidence="9">
    <location>
        <begin position="88"/>
        <end position="131"/>
    </location>
</feature>
<evidence type="ECO:0000259" key="9">
    <source>
        <dbReference type="Pfam" id="PF22692"/>
    </source>
</evidence>
<evidence type="ECO:0000256" key="5">
    <source>
        <dbReference type="RuleBase" id="RU362116"/>
    </source>
</evidence>
<dbReference type="GO" id="GO:0005829">
    <property type="term" value="C:cytosol"/>
    <property type="evidence" value="ECO:0007669"/>
    <property type="project" value="TreeGrafter"/>
</dbReference>
<dbReference type="GO" id="GO:0009424">
    <property type="term" value="C:bacterial-type flagellum hook"/>
    <property type="evidence" value="ECO:0007669"/>
    <property type="project" value="TreeGrafter"/>
</dbReference>
<sequence>MSLMSAMYTGVSGLGIHSQAMSVVGNNLANTSTMGFKRSSIQFEDFFYSNVTAGNTFGQVGLGAGIASIYGDFSQGAFLDSSSSTDMAISGNGFFLVNNPTTGSTYYTRAGNFSFDKSGYLVDPNGYVCQGWKAYTDTAAGKVSNIGALGDIRLTSFQLAPQSTTKLRMVTNLNSSATEKTTDSTDPFFALFKSWNGQADTALSDLSYSYQATIKVYDEAGTAHDVTVYYDKASNSSGKNVWEYVVACDPTEDGRTINGTSVGATSAAGILMTGTITFDSSGTVSSMSAFTLSSGASGDMKDLSNWTQASFSEDGYPLFTANFTSASNASTATSTSASPIKLDLGIHSTATGGGWSGGVANASLVGTDFDNLPVLDSAEADDTTTTSWSSSFSINDEDQDGYASGFLQSIAIDSEGVVTGTYSNNQTKNLFVVALADFTNLQGLKREGSNLYSKTLDSGEPRVGTAGSAGLGSIASGKLEQSNVDTATEMVNMISYQRGFQANSKVISTVDSMLQEVIQLKR</sequence>
<comment type="caution">
    <text evidence="10">The sequence shown here is derived from an EMBL/GenBank/DDBJ whole genome shotgun (WGS) entry which is preliminary data.</text>
</comment>
<dbReference type="Gene3D" id="2.60.98.20">
    <property type="entry name" value="Flagellar hook protein FlgE"/>
    <property type="match status" value="1"/>
</dbReference>
<keyword evidence="10" id="KW-0282">Flagellum</keyword>
<keyword evidence="11" id="KW-1185">Reference proteome</keyword>
<gene>
    <name evidence="10" type="primary">flgE_2</name>
    <name evidence="10" type="ORF">NNJEOMEG_02213</name>
</gene>
<dbReference type="InterPro" id="IPR037058">
    <property type="entry name" value="Falgellar_hook_FlgE_sf"/>
</dbReference>
<evidence type="ECO:0000313" key="11">
    <source>
        <dbReference type="Proteomes" id="UP000494245"/>
    </source>
</evidence>
<dbReference type="PANTHER" id="PTHR30435:SF1">
    <property type="entry name" value="FLAGELLAR HOOK PROTEIN FLGE"/>
    <property type="match status" value="1"/>
</dbReference>
<dbReference type="EMBL" id="BLTE01000009">
    <property type="protein sequence ID" value="GFK94369.1"/>
    <property type="molecule type" value="Genomic_DNA"/>
</dbReference>
<proteinExistence type="inferred from homology"/>
<dbReference type="InterPro" id="IPR053967">
    <property type="entry name" value="LlgE_F_G-like_D1"/>
</dbReference>
<comment type="similarity">
    <text evidence="2 5">Belongs to the flagella basal body rod proteins family.</text>
</comment>
<dbReference type="NCBIfam" id="TIGR03506">
    <property type="entry name" value="FlgEFG_subfam"/>
    <property type="match status" value="1"/>
</dbReference>
<organism evidence="10 11">
    <name type="scientific">Fundidesulfovibrio magnetotacticus</name>
    <dbReference type="NCBI Taxonomy" id="2730080"/>
    <lineage>
        <taxon>Bacteria</taxon>
        <taxon>Pseudomonadati</taxon>
        <taxon>Thermodesulfobacteriota</taxon>
        <taxon>Desulfovibrionia</taxon>
        <taxon>Desulfovibrionales</taxon>
        <taxon>Desulfovibrionaceae</taxon>
        <taxon>Fundidesulfovibrio</taxon>
    </lineage>
</organism>
<evidence type="ECO:0000256" key="3">
    <source>
        <dbReference type="ARBA" id="ARBA00019015"/>
    </source>
</evidence>
<dbReference type="GO" id="GO:0009425">
    <property type="term" value="C:bacterial-type flagellum basal body"/>
    <property type="evidence" value="ECO:0007669"/>
    <property type="project" value="UniProtKB-SubCell"/>
</dbReference>
<reference evidence="10 11" key="2">
    <citation type="submission" date="2020-05" db="EMBL/GenBank/DDBJ databases">
        <title>Draft genome sequence of Desulfovibrio sp. strainFSS-1.</title>
        <authorList>
            <person name="Shimoshige H."/>
            <person name="Kobayashi H."/>
            <person name="Maekawa T."/>
        </authorList>
    </citation>
    <scope>NUCLEOTIDE SEQUENCE [LARGE SCALE GENOMIC DNA]</scope>
    <source>
        <strain evidence="10 11">SIID29052-01</strain>
    </source>
</reference>
<dbReference type="InterPro" id="IPR037925">
    <property type="entry name" value="FlgE/F/G-like"/>
</dbReference>